<dbReference type="Pfam" id="PF00814">
    <property type="entry name" value="TsaD"/>
    <property type="match status" value="1"/>
</dbReference>
<dbReference type="Gene3D" id="3.30.420.40">
    <property type="match status" value="2"/>
</dbReference>
<protein>
    <submittedName>
        <fullName evidence="2">tRNA (Adenosine(37)-N6)-threonylcarbamoyltransferase complex dimerization subunit type 1 TsaB</fullName>
        <ecNumber evidence="2">2.3.1.234</ecNumber>
    </submittedName>
</protein>
<keyword evidence="2" id="KW-0012">Acyltransferase</keyword>
<dbReference type="AlphaFoldDB" id="A0A921L8I3"/>
<evidence type="ECO:0000259" key="1">
    <source>
        <dbReference type="Pfam" id="PF00814"/>
    </source>
</evidence>
<keyword evidence="2" id="KW-0808">Transferase</keyword>
<dbReference type="PANTHER" id="PTHR11735:SF11">
    <property type="entry name" value="TRNA THREONYLCARBAMOYLADENOSINE BIOSYNTHESIS PROTEIN TSAB"/>
    <property type="match status" value="1"/>
</dbReference>
<dbReference type="EMBL" id="DYVR01000225">
    <property type="protein sequence ID" value="HJF85602.1"/>
    <property type="molecule type" value="Genomic_DNA"/>
</dbReference>
<sequence>MPILAIDTSTMVSGAAIAAEDRLIAEVLMQLKLPQSQVLLGHIKEVLHIAHMDKKDLTGIAVSIGPGSFTGLRIGLASAKMMSYALDIPVVAVSSLEAMAYHYPVPGIYIASTLDAQKGNAYLALYEYNGKGFDEKKSVCVMNFTEAVDFCSKLDKPVVFVGDIAQKKADIIASYKNVSLGMPHLCMPRAANVAMAALPKFARGEFANIMNLEPVYIRRSEAEVLWEKRHAQAKAEDMA</sequence>
<organism evidence="2 3">
    <name type="scientific">Megamonas hypermegale</name>
    <dbReference type="NCBI Taxonomy" id="158847"/>
    <lineage>
        <taxon>Bacteria</taxon>
        <taxon>Bacillati</taxon>
        <taxon>Bacillota</taxon>
        <taxon>Negativicutes</taxon>
        <taxon>Selenomonadales</taxon>
        <taxon>Selenomonadaceae</taxon>
        <taxon>Megamonas</taxon>
    </lineage>
</organism>
<reference evidence="2" key="1">
    <citation type="journal article" date="2021" name="PeerJ">
        <title>Extensive microbial diversity within the chicken gut microbiome revealed by metagenomics and culture.</title>
        <authorList>
            <person name="Gilroy R."/>
            <person name="Ravi A."/>
            <person name="Getino M."/>
            <person name="Pursley I."/>
            <person name="Horton D.L."/>
            <person name="Alikhan N.F."/>
            <person name="Baker D."/>
            <person name="Gharbi K."/>
            <person name="Hall N."/>
            <person name="Watson M."/>
            <person name="Adriaenssens E.M."/>
            <person name="Foster-Nyarko E."/>
            <person name="Jarju S."/>
            <person name="Secka A."/>
            <person name="Antonio M."/>
            <person name="Oren A."/>
            <person name="Chaudhuri R.R."/>
            <person name="La Ragione R."/>
            <person name="Hildebrand F."/>
            <person name="Pallen M.J."/>
        </authorList>
    </citation>
    <scope>NUCLEOTIDE SEQUENCE</scope>
    <source>
        <strain evidence="2">7318</strain>
    </source>
</reference>
<dbReference type="GO" id="GO:0002949">
    <property type="term" value="P:tRNA threonylcarbamoyladenosine modification"/>
    <property type="evidence" value="ECO:0007669"/>
    <property type="project" value="InterPro"/>
</dbReference>
<gene>
    <name evidence="2" type="primary">tsaB</name>
    <name evidence="2" type="ORF">K8V65_08080</name>
</gene>
<dbReference type="InterPro" id="IPR022496">
    <property type="entry name" value="T6A_TsaB"/>
</dbReference>
<name>A0A921L8I3_9FIRM</name>
<dbReference type="GO" id="GO:0061711">
    <property type="term" value="F:tRNA N(6)-L-threonylcarbamoyladenine synthase activity"/>
    <property type="evidence" value="ECO:0007669"/>
    <property type="project" value="UniProtKB-EC"/>
</dbReference>
<dbReference type="GO" id="GO:0005829">
    <property type="term" value="C:cytosol"/>
    <property type="evidence" value="ECO:0007669"/>
    <property type="project" value="TreeGrafter"/>
</dbReference>
<dbReference type="RefSeq" id="WP_289548081.1">
    <property type="nucleotide sequence ID" value="NZ_CALXYC010000005.1"/>
</dbReference>
<dbReference type="CDD" id="cd24032">
    <property type="entry name" value="ASKHA_NBD_TsaB"/>
    <property type="match status" value="1"/>
</dbReference>
<dbReference type="InterPro" id="IPR000905">
    <property type="entry name" value="Gcp-like_dom"/>
</dbReference>
<dbReference type="PANTHER" id="PTHR11735">
    <property type="entry name" value="TRNA N6-ADENOSINE THREONYLCARBAMOYLTRANSFERASE"/>
    <property type="match status" value="1"/>
</dbReference>
<reference evidence="2" key="2">
    <citation type="submission" date="2021-09" db="EMBL/GenBank/DDBJ databases">
        <authorList>
            <person name="Gilroy R."/>
        </authorList>
    </citation>
    <scope>NUCLEOTIDE SEQUENCE</scope>
    <source>
        <strain evidence="2">7318</strain>
    </source>
</reference>
<dbReference type="EC" id="2.3.1.234" evidence="2"/>
<dbReference type="InterPro" id="IPR043129">
    <property type="entry name" value="ATPase_NBD"/>
</dbReference>
<feature type="domain" description="Gcp-like" evidence="1">
    <location>
        <begin position="37"/>
        <end position="224"/>
    </location>
</feature>
<comment type="caution">
    <text evidence="2">The sequence shown here is derived from an EMBL/GenBank/DDBJ whole genome shotgun (WGS) entry which is preliminary data.</text>
</comment>
<dbReference type="SUPFAM" id="SSF53067">
    <property type="entry name" value="Actin-like ATPase domain"/>
    <property type="match status" value="2"/>
</dbReference>
<dbReference type="Proteomes" id="UP000780768">
    <property type="component" value="Unassembled WGS sequence"/>
</dbReference>
<evidence type="ECO:0000313" key="3">
    <source>
        <dbReference type="Proteomes" id="UP000780768"/>
    </source>
</evidence>
<proteinExistence type="predicted"/>
<evidence type="ECO:0000313" key="2">
    <source>
        <dbReference type="EMBL" id="HJF85602.1"/>
    </source>
</evidence>
<dbReference type="NCBIfam" id="TIGR03725">
    <property type="entry name" value="T6A_YeaZ"/>
    <property type="match status" value="1"/>
</dbReference>
<accession>A0A921L8I3</accession>